<dbReference type="EMBL" id="JAVMIP010000021">
    <property type="protein sequence ID" value="MDS3862110.1"/>
    <property type="molecule type" value="Genomic_DNA"/>
</dbReference>
<gene>
    <name evidence="1" type="ORF">RIF25_15005</name>
</gene>
<evidence type="ECO:0000313" key="1">
    <source>
        <dbReference type="EMBL" id="MDS3862110.1"/>
    </source>
</evidence>
<keyword evidence="2" id="KW-1185">Reference proteome</keyword>
<evidence type="ECO:0000313" key="2">
    <source>
        <dbReference type="Proteomes" id="UP001268256"/>
    </source>
</evidence>
<organism evidence="1 2">
    <name type="scientific">Pseudocalidococcus azoricus BACA0444</name>
    <dbReference type="NCBI Taxonomy" id="2918990"/>
    <lineage>
        <taxon>Bacteria</taxon>
        <taxon>Bacillati</taxon>
        <taxon>Cyanobacteriota</taxon>
        <taxon>Cyanophyceae</taxon>
        <taxon>Acaryochloridales</taxon>
        <taxon>Thermosynechococcaceae</taxon>
        <taxon>Pseudocalidococcus</taxon>
        <taxon>Pseudocalidococcus azoricus</taxon>
    </lineage>
</organism>
<sequence>MAGRVAGIESQHLRQEVSTVTQLLAGLKYKKELTQAIFREGEMRELVIY</sequence>
<accession>A0AAE4JX41</accession>
<dbReference type="RefSeq" id="WP_322879322.1">
    <property type="nucleotide sequence ID" value="NZ_JAVMIP010000021.1"/>
</dbReference>
<protein>
    <submittedName>
        <fullName evidence="1">Uncharacterized protein</fullName>
    </submittedName>
</protein>
<dbReference type="Proteomes" id="UP001268256">
    <property type="component" value="Unassembled WGS sequence"/>
</dbReference>
<proteinExistence type="predicted"/>
<name>A0AAE4JX41_9CYAN</name>
<dbReference type="AlphaFoldDB" id="A0AAE4JX41"/>
<reference evidence="2" key="1">
    <citation type="submission" date="2023-07" db="EMBL/GenBank/DDBJ databases">
        <authorList>
            <person name="Luz R."/>
            <person name="Cordeiro R."/>
            <person name="Fonseca A."/>
            <person name="Goncalves V."/>
        </authorList>
    </citation>
    <scope>NUCLEOTIDE SEQUENCE [LARGE SCALE GENOMIC DNA]</scope>
    <source>
        <strain evidence="2">BACA0444</strain>
    </source>
</reference>
<comment type="caution">
    <text evidence="1">The sequence shown here is derived from an EMBL/GenBank/DDBJ whole genome shotgun (WGS) entry which is preliminary data.</text>
</comment>